<dbReference type="RefSeq" id="WP_172355792.1">
    <property type="nucleotide sequence ID" value="NZ_CP053661.1"/>
</dbReference>
<dbReference type="Gene3D" id="6.10.140.1340">
    <property type="match status" value="1"/>
</dbReference>
<keyword evidence="1" id="KW-1133">Transmembrane helix</keyword>
<dbReference type="Proteomes" id="UP000505210">
    <property type="component" value="Chromosome"/>
</dbReference>
<keyword evidence="4" id="KW-1185">Reference proteome</keyword>
<dbReference type="PROSITE" id="PS50206">
    <property type="entry name" value="RHODANESE_3"/>
    <property type="match status" value="1"/>
</dbReference>
<accession>A0A6M8B8D9</accession>
<feature type="domain" description="Rhodanese" evidence="2">
    <location>
        <begin position="33"/>
        <end position="125"/>
    </location>
</feature>
<reference evidence="3 4" key="1">
    <citation type="submission" date="2020-05" db="EMBL/GenBank/DDBJ databases">
        <title>Complete genome sequence of of a novel Thermoleptolyngbya strain isolated from hot springs of Ganzi, Sichuan China.</title>
        <authorList>
            <person name="Tang J."/>
            <person name="Daroch M."/>
            <person name="Li L."/>
            <person name="Waleron K."/>
            <person name="Waleron M."/>
            <person name="Waleron M."/>
        </authorList>
    </citation>
    <scope>NUCLEOTIDE SEQUENCE [LARGE SCALE GENOMIC DNA]</scope>
    <source>
        <strain evidence="3 4">PKUAC-SCTA183</strain>
    </source>
</reference>
<keyword evidence="1" id="KW-0472">Membrane</keyword>
<dbReference type="EMBL" id="CP053661">
    <property type="protein sequence ID" value="QKD82728.1"/>
    <property type="molecule type" value="Genomic_DNA"/>
</dbReference>
<evidence type="ECO:0000256" key="1">
    <source>
        <dbReference type="SAM" id="Phobius"/>
    </source>
</evidence>
<feature type="transmembrane region" description="Helical" evidence="1">
    <location>
        <begin position="165"/>
        <end position="186"/>
    </location>
</feature>
<evidence type="ECO:0000313" key="4">
    <source>
        <dbReference type="Proteomes" id="UP000505210"/>
    </source>
</evidence>
<name>A0A6M8B8D9_9CYAN</name>
<dbReference type="InterPro" id="IPR021309">
    <property type="entry name" value="YgaP-like_TM"/>
</dbReference>
<dbReference type="AlphaFoldDB" id="A0A6M8B8D9"/>
<dbReference type="Gene3D" id="3.40.250.10">
    <property type="entry name" value="Rhodanese-like domain"/>
    <property type="match status" value="1"/>
</dbReference>
<dbReference type="InterPro" id="IPR036873">
    <property type="entry name" value="Rhodanese-like_dom_sf"/>
</dbReference>
<feature type="transmembrane region" description="Helical" evidence="1">
    <location>
        <begin position="137"/>
        <end position="159"/>
    </location>
</feature>
<dbReference type="Pfam" id="PF00581">
    <property type="entry name" value="Rhodanese"/>
    <property type="match status" value="1"/>
</dbReference>
<dbReference type="SUPFAM" id="SSF52821">
    <property type="entry name" value="Rhodanese/Cell cycle control phosphatase"/>
    <property type="match status" value="1"/>
</dbReference>
<sequence>MTSMNEIGFNYSSQTQRDRLKTVDPSSLSTLLSQQAVTLVDVREPSEHAGEKIPGSILVPLSKFDPNRIPFDGNKDGNKTVVLYCRTGNRSAQAAQKLFAAGIDEVTHLEGGLSAWVQAGFPTEVNKRAPISLMRQVQIVAGSLVVTGTLLGAFVSPWFLFLSGFVGAGLVFAGITNTCALGMLLAKLPYNQRV</sequence>
<dbReference type="KEGG" id="theu:HPC62_11540"/>
<evidence type="ECO:0000259" key="2">
    <source>
        <dbReference type="PROSITE" id="PS50206"/>
    </source>
</evidence>
<keyword evidence="1" id="KW-0812">Transmembrane</keyword>
<dbReference type="CDD" id="cd00158">
    <property type="entry name" value="RHOD"/>
    <property type="match status" value="1"/>
</dbReference>
<organism evidence="3 4">
    <name type="scientific">Thermoleptolyngbya sichuanensis A183</name>
    <dbReference type="NCBI Taxonomy" id="2737172"/>
    <lineage>
        <taxon>Bacteria</taxon>
        <taxon>Bacillati</taxon>
        <taxon>Cyanobacteriota</taxon>
        <taxon>Cyanophyceae</taxon>
        <taxon>Oculatellales</taxon>
        <taxon>Oculatellaceae</taxon>
        <taxon>Thermoleptolyngbya</taxon>
        <taxon>Thermoleptolyngbya sichuanensis</taxon>
    </lineage>
</organism>
<dbReference type="PANTHER" id="PTHR43031">
    <property type="entry name" value="FAD-DEPENDENT OXIDOREDUCTASE"/>
    <property type="match status" value="1"/>
</dbReference>
<dbReference type="PANTHER" id="PTHR43031:SF16">
    <property type="entry name" value="OXIDOREDUCTASE"/>
    <property type="match status" value="1"/>
</dbReference>
<proteinExistence type="predicted"/>
<dbReference type="InterPro" id="IPR050229">
    <property type="entry name" value="GlpE_sulfurtransferase"/>
</dbReference>
<dbReference type="SMART" id="SM00450">
    <property type="entry name" value="RHOD"/>
    <property type="match status" value="1"/>
</dbReference>
<protein>
    <submittedName>
        <fullName evidence="3">Rhodanese-like domain-containing protein</fullName>
    </submittedName>
</protein>
<dbReference type="InterPro" id="IPR001763">
    <property type="entry name" value="Rhodanese-like_dom"/>
</dbReference>
<dbReference type="Pfam" id="PF11127">
    <property type="entry name" value="YgaP-like_TM"/>
    <property type="match status" value="1"/>
</dbReference>
<gene>
    <name evidence="3" type="ORF">HPC62_11540</name>
</gene>
<evidence type="ECO:0000313" key="3">
    <source>
        <dbReference type="EMBL" id="QKD82728.1"/>
    </source>
</evidence>